<dbReference type="Proteomes" id="UP000039370">
    <property type="component" value="Unassembled WGS sequence"/>
</dbReference>
<reference evidence="3" key="1">
    <citation type="submission" date="2015-01" db="EMBL/GenBank/DDBJ databases">
        <authorList>
            <person name="MANFREDI Pablo"/>
        </authorList>
    </citation>
    <scope>NUCLEOTIDE SEQUENCE [LARGE SCALE GENOMIC DNA]</scope>
    <source>
        <strain evidence="3">Cc11</strain>
    </source>
</reference>
<dbReference type="InterPro" id="IPR033985">
    <property type="entry name" value="SusD-like_N"/>
</dbReference>
<name>A0A0B7I302_9FLAO</name>
<evidence type="ECO:0000313" key="2">
    <source>
        <dbReference type="EMBL" id="CEN46326.1"/>
    </source>
</evidence>
<dbReference type="GO" id="GO:0009279">
    <property type="term" value="C:cell outer membrane"/>
    <property type="evidence" value="ECO:0007669"/>
    <property type="project" value="UniProtKB-SubCell"/>
</dbReference>
<proteinExistence type="predicted"/>
<dbReference type="SUPFAM" id="SSF48452">
    <property type="entry name" value="TPR-like"/>
    <property type="match status" value="1"/>
</dbReference>
<evidence type="ECO:0000259" key="1">
    <source>
        <dbReference type="Pfam" id="PF14322"/>
    </source>
</evidence>
<dbReference type="Gene3D" id="1.25.40.390">
    <property type="match status" value="1"/>
</dbReference>
<evidence type="ECO:0000313" key="3">
    <source>
        <dbReference type="Proteomes" id="UP000039370"/>
    </source>
</evidence>
<dbReference type="PROSITE" id="PS51257">
    <property type="entry name" value="PROKAR_LIPOPROTEIN"/>
    <property type="match status" value="1"/>
</dbReference>
<organism evidence="2 3">
    <name type="scientific">Capnocytophaga canimorsus</name>
    <dbReference type="NCBI Taxonomy" id="28188"/>
    <lineage>
        <taxon>Bacteria</taxon>
        <taxon>Pseudomonadati</taxon>
        <taxon>Bacteroidota</taxon>
        <taxon>Flavobacteriia</taxon>
        <taxon>Flavobacteriales</taxon>
        <taxon>Flavobacteriaceae</taxon>
        <taxon>Capnocytophaga</taxon>
    </lineage>
</organism>
<gene>
    <name evidence="2" type="ORF">CCAN11_1040003</name>
</gene>
<feature type="domain" description="SusD-like N-terminal" evidence="1">
    <location>
        <begin position="24"/>
        <end position="226"/>
    </location>
</feature>
<accession>A0A0B7I302</accession>
<dbReference type="AlphaFoldDB" id="A0A0B7I302"/>
<dbReference type="Pfam" id="PF14322">
    <property type="entry name" value="SusD-like_3"/>
    <property type="match status" value="1"/>
</dbReference>
<dbReference type="InterPro" id="IPR011990">
    <property type="entry name" value="TPR-like_helical_dom_sf"/>
</dbReference>
<protein>
    <recommendedName>
        <fullName evidence="1">SusD-like N-terminal domain-containing protein</fullName>
    </recommendedName>
</protein>
<sequence>MKHKILTYSITILAAFAGVSCDSFLDELPDNRTVLDDKDKIQKILSSAYPTSSYNLMAELSTDNILDMGDTNPNSERIYDQTAYWEVSTETDNDDLKDAWEGAYGAIANANQALDGIKKLGNPESLNAQRGEGLVARAYSHFVLVNLFSKHYNPATAATDLGIPYLSAPETKLSPKYERGNVKEVYEKIEKDLLEGLPLIDDSQYEVVKYHFNRAAAHAFAARFYLYYQKWDKAIEHATQVLTANPSTILRNWKAISQLPRKVDVVSKDFIQADNKANLLLIPDGSNIGLYFGPYYLGSRMAHTRGIARFETTEAQGPWGNTGTTTFWFQPFNYSANNLDKSIVPKMPFIFQFTDIVAQIGYRQTVIPTFTTDETLLVRAEAYIHKKDYDKAEADLKAFTKNYLRSGEEVSRAKIQDFYTNLPYTEDDAVTQKKKLHPAFNIEVGEQENFIHCVLQYRRLLTLHEGLRWFDIRRYGIEVPRYKITPTGTIVADRLTKDDLRRTFQVPDDVIKAGLTPNPR</sequence>
<dbReference type="EMBL" id="CDOK01000007">
    <property type="protein sequence ID" value="CEN46326.1"/>
    <property type="molecule type" value="Genomic_DNA"/>
</dbReference>
<dbReference type="RefSeq" id="WP_041913672.1">
    <property type="nucleotide sequence ID" value="NZ_JBIUQQ010000001.1"/>
</dbReference>